<evidence type="ECO:0008006" key="12">
    <source>
        <dbReference type="Google" id="ProtNLM"/>
    </source>
</evidence>
<dbReference type="Gene3D" id="3.40.1170.10">
    <property type="entry name" value="DNA repair protein MutS, domain I"/>
    <property type="match status" value="1"/>
</dbReference>
<evidence type="ECO:0000256" key="3">
    <source>
        <dbReference type="ARBA" id="ARBA00022763"/>
    </source>
</evidence>
<dbReference type="AlphaFoldDB" id="T1GJY4"/>
<evidence type="ECO:0000256" key="6">
    <source>
        <dbReference type="RuleBase" id="RU003756"/>
    </source>
</evidence>
<feature type="domain" description="DNA mismatch repair proteins mutS family" evidence="9">
    <location>
        <begin position="723"/>
        <end position="895"/>
    </location>
</feature>
<keyword evidence="11" id="KW-1185">Reference proteome</keyword>
<dbReference type="Gene3D" id="3.30.420.110">
    <property type="entry name" value="MutS, connector domain"/>
    <property type="match status" value="1"/>
</dbReference>
<dbReference type="InterPro" id="IPR036678">
    <property type="entry name" value="MutS_con_dom_sf"/>
</dbReference>
<dbReference type="InterPro" id="IPR007695">
    <property type="entry name" value="DNA_mismatch_repair_MutS-lik_N"/>
</dbReference>
<sequence>MAFDEAGFLGTLKFLEPDVIKDKKGRKKSDPDYDPSTLFVPEKFLNEQTPGMRQWWELKSNNNDSVLFFKVGKFYELYHWDADIGVQELGFAYMRGDFAHSGFPEAAFDKMASTLIEKGFKVARVEQTETPDMMTARCKKMGKTTKFDKVLLEGHEPFYMMSIVENVNEDESSTSSYGVCFIDTSIGDFYIGQFRDDKSSSRILTLLSHYSPVFVIYEKSAISERTQQIFKSVLCNVVKENIPGNQFWDGSKALKYLAENFYTHSREDGKEIWPETLKVMQDEGDHLGLTPKNIFKLALKSLGGILSFSVKCKIAEKVLNMAQFQLYIPPDENVSEDENITRILETTKDKIDNLNLKKKNMVLDSVTLQNLKIVEGENSLLNTIDLCCTNFGRRLLHHWVCSPSTDIKVIRQRQEAIKELILEPEILLEVRTFLNTLPDFERGLAQINVYGNPLIAKGHPDSRAILFEEKKFNNNKIQNFIAMVKGFESLMTLSTTFASFKSTLIKKITKESFPDLSKVLKFFQTAFDPSEAEKNGSIVPKKGVDQEYDDIEEEMENLNKELSDYLKEQEKFFGCRVTYYGSDKKRYQLEVPDKNAVKAGKQYVLESTKKGVKRFVTPETKEFLRRMMQAEENRANVVKDLSRRIYEKFSTNYNLWKQAMDCVSILDILCALADYAKNLNVFCLPEFVEDAEKPFIELEEGYHPCYRDDDFIPNGLTMGGDLAPLSILTGPNMGGKSTLMREIGLIIILAHIGSYVPAESCKLSVVDRIFTRLGAQDDLLAGHSTFMVELSETSVILKHATENTVVNFLADLQCRCLFSTHYHNLVDYFHGDKRVTFGHMACMVENDETDNPTEETVTFLYKYASGSCPKSYGFNAAKLAGMSNDIINKAYKLSKHMESIGLKRKIKSKLIEGGTPEEIKDLLKLLKACAV</sequence>
<dbReference type="GO" id="GO:0005524">
    <property type="term" value="F:ATP binding"/>
    <property type="evidence" value="ECO:0007669"/>
    <property type="project" value="UniProtKB-KW"/>
</dbReference>
<dbReference type="Pfam" id="PF00488">
    <property type="entry name" value="MutS_V"/>
    <property type="match status" value="1"/>
</dbReference>
<dbReference type="Proteomes" id="UP000015102">
    <property type="component" value="Unassembled WGS sequence"/>
</dbReference>
<protein>
    <recommendedName>
        <fullName evidence="12">DNA mismatch repair proteins mutS family domain-containing protein</fullName>
    </recommendedName>
</protein>
<proteinExistence type="inferred from homology"/>
<dbReference type="PANTHER" id="PTHR11361">
    <property type="entry name" value="DNA MISMATCH REPAIR PROTEIN MUTS FAMILY MEMBER"/>
    <property type="match status" value="1"/>
</dbReference>
<dbReference type="OMA" id="YWTPNIK"/>
<organism evidence="10 11">
    <name type="scientific">Megaselia scalaris</name>
    <name type="common">Humpbacked fly</name>
    <name type="synonym">Phora scalaris</name>
    <dbReference type="NCBI Taxonomy" id="36166"/>
    <lineage>
        <taxon>Eukaryota</taxon>
        <taxon>Metazoa</taxon>
        <taxon>Ecdysozoa</taxon>
        <taxon>Arthropoda</taxon>
        <taxon>Hexapoda</taxon>
        <taxon>Insecta</taxon>
        <taxon>Pterygota</taxon>
        <taxon>Neoptera</taxon>
        <taxon>Endopterygota</taxon>
        <taxon>Diptera</taxon>
        <taxon>Brachycera</taxon>
        <taxon>Muscomorpha</taxon>
        <taxon>Platypezoidea</taxon>
        <taxon>Phoridae</taxon>
        <taxon>Megaseliini</taxon>
        <taxon>Megaselia</taxon>
    </lineage>
</organism>
<dbReference type="SUPFAM" id="SSF53150">
    <property type="entry name" value="DNA repair protein MutS, domain II"/>
    <property type="match status" value="1"/>
</dbReference>
<dbReference type="SMART" id="SM00533">
    <property type="entry name" value="MUTSd"/>
    <property type="match status" value="1"/>
</dbReference>
<dbReference type="SUPFAM" id="SSF48334">
    <property type="entry name" value="DNA repair protein MutS, domain III"/>
    <property type="match status" value="1"/>
</dbReference>
<feature type="domain" description="DNA mismatch repair protein MutS core" evidence="8">
    <location>
        <begin position="375"/>
        <end position="709"/>
    </location>
</feature>
<dbReference type="Pfam" id="PF05188">
    <property type="entry name" value="MutS_II"/>
    <property type="match status" value="1"/>
</dbReference>
<dbReference type="InterPro" id="IPR007861">
    <property type="entry name" value="DNA_mismatch_repair_MutS_clamp"/>
</dbReference>
<dbReference type="Pfam" id="PF05190">
    <property type="entry name" value="MutS_IV"/>
    <property type="match status" value="1"/>
</dbReference>
<dbReference type="InterPro" id="IPR045076">
    <property type="entry name" value="MutS"/>
</dbReference>
<keyword evidence="7" id="KW-0175">Coiled coil</keyword>
<dbReference type="GO" id="GO:0030983">
    <property type="term" value="F:mismatched DNA binding"/>
    <property type="evidence" value="ECO:0007669"/>
    <property type="project" value="InterPro"/>
</dbReference>
<evidence type="ECO:0000256" key="7">
    <source>
        <dbReference type="SAM" id="Coils"/>
    </source>
</evidence>
<dbReference type="InterPro" id="IPR007696">
    <property type="entry name" value="DNA_mismatch_repair_MutS_core"/>
</dbReference>
<dbReference type="HOGENOM" id="CLU_002472_1_3_1"/>
<dbReference type="SUPFAM" id="SSF52540">
    <property type="entry name" value="P-loop containing nucleoside triphosphate hydrolases"/>
    <property type="match status" value="1"/>
</dbReference>
<dbReference type="Gene3D" id="1.10.1420.10">
    <property type="match status" value="2"/>
</dbReference>
<dbReference type="InterPro" id="IPR007860">
    <property type="entry name" value="DNA_mmatch_repair_MutS_con_dom"/>
</dbReference>
<evidence type="ECO:0000256" key="1">
    <source>
        <dbReference type="ARBA" id="ARBA00006271"/>
    </source>
</evidence>
<dbReference type="InterPro" id="IPR000432">
    <property type="entry name" value="DNA_mismatch_repair_MutS_C"/>
</dbReference>
<dbReference type="GO" id="GO:0032301">
    <property type="term" value="C:MutSalpha complex"/>
    <property type="evidence" value="ECO:0007669"/>
    <property type="project" value="TreeGrafter"/>
</dbReference>
<dbReference type="InterPro" id="IPR036187">
    <property type="entry name" value="DNA_mismatch_repair_MutS_sf"/>
</dbReference>
<dbReference type="SMART" id="SM00534">
    <property type="entry name" value="MUTSac"/>
    <property type="match status" value="1"/>
</dbReference>
<dbReference type="Gene3D" id="3.40.50.300">
    <property type="entry name" value="P-loop containing nucleotide triphosphate hydrolases"/>
    <property type="match status" value="2"/>
</dbReference>
<dbReference type="SUPFAM" id="SSF55271">
    <property type="entry name" value="DNA repair protein MutS, domain I"/>
    <property type="match status" value="1"/>
</dbReference>
<evidence type="ECO:0000259" key="9">
    <source>
        <dbReference type="SMART" id="SM00534"/>
    </source>
</evidence>
<keyword evidence="5 6" id="KW-0238">DNA-binding</keyword>
<keyword evidence="3 6" id="KW-0227">DNA damage</keyword>
<dbReference type="FunFam" id="3.40.1170.10:FF:000002">
    <property type="entry name" value="DNA mismatch repair protein"/>
    <property type="match status" value="1"/>
</dbReference>
<accession>T1GJY4</accession>
<dbReference type="InterPro" id="IPR017261">
    <property type="entry name" value="DNA_mismatch_repair_MutS/MSH"/>
</dbReference>
<keyword evidence="2 6" id="KW-0547">Nucleotide-binding</keyword>
<reference evidence="10" key="2">
    <citation type="submission" date="2015-06" db="UniProtKB">
        <authorList>
            <consortium name="EnsemblMetazoa"/>
        </authorList>
    </citation>
    <scope>IDENTIFICATION</scope>
</reference>
<evidence type="ECO:0000259" key="8">
    <source>
        <dbReference type="SMART" id="SM00533"/>
    </source>
</evidence>
<dbReference type="Pfam" id="PF01624">
    <property type="entry name" value="MutS_I"/>
    <property type="match status" value="1"/>
</dbReference>
<comment type="function">
    <text evidence="6">Component of the post-replicative DNA mismatch repair system (MMR).</text>
</comment>
<comment type="similarity">
    <text evidence="1 6">Belongs to the DNA mismatch repair MutS family.</text>
</comment>
<reference evidence="11" key="1">
    <citation type="submission" date="2013-02" db="EMBL/GenBank/DDBJ databases">
        <authorList>
            <person name="Hughes D."/>
        </authorList>
    </citation>
    <scope>NUCLEOTIDE SEQUENCE</scope>
    <source>
        <strain>Durham</strain>
        <strain evidence="11">NC isolate 2 -- Noor lab</strain>
    </source>
</reference>
<dbReference type="InterPro" id="IPR016151">
    <property type="entry name" value="DNA_mismatch_repair_MutS_N"/>
</dbReference>
<dbReference type="EMBL" id="CAQQ02120743">
    <property type="status" value="NOT_ANNOTATED_CDS"/>
    <property type="molecule type" value="Genomic_DNA"/>
</dbReference>
<keyword evidence="6" id="KW-0234">DNA repair</keyword>
<dbReference type="PANTHER" id="PTHR11361:SF148">
    <property type="entry name" value="DNA MISMATCH REPAIR PROTEIN MSH6"/>
    <property type="match status" value="1"/>
</dbReference>
<evidence type="ECO:0000256" key="4">
    <source>
        <dbReference type="ARBA" id="ARBA00022840"/>
    </source>
</evidence>
<evidence type="ECO:0000313" key="11">
    <source>
        <dbReference type="Proteomes" id="UP000015102"/>
    </source>
</evidence>
<evidence type="ECO:0000256" key="2">
    <source>
        <dbReference type="ARBA" id="ARBA00022741"/>
    </source>
</evidence>
<dbReference type="Pfam" id="PF05192">
    <property type="entry name" value="MutS_III"/>
    <property type="match status" value="1"/>
</dbReference>
<feature type="coiled-coil region" evidence="7">
    <location>
        <begin position="541"/>
        <end position="568"/>
    </location>
</feature>
<dbReference type="GO" id="GO:0140664">
    <property type="term" value="F:ATP-dependent DNA damage sensor activity"/>
    <property type="evidence" value="ECO:0007669"/>
    <property type="project" value="InterPro"/>
</dbReference>
<dbReference type="GO" id="GO:0006298">
    <property type="term" value="P:mismatch repair"/>
    <property type="evidence" value="ECO:0007669"/>
    <property type="project" value="InterPro"/>
</dbReference>
<dbReference type="InterPro" id="IPR027417">
    <property type="entry name" value="P-loop_NTPase"/>
</dbReference>
<name>T1GJY4_MEGSC</name>
<dbReference type="PIRSF" id="PIRSF037677">
    <property type="entry name" value="DNA_mis_repair_Msh6"/>
    <property type="match status" value="1"/>
</dbReference>
<dbReference type="STRING" id="36166.T1GJY4"/>
<evidence type="ECO:0000313" key="10">
    <source>
        <dbReference type="EnsemblMetazoa" id="MESCA003794-PA"/>
    </source>
</evidence>
<dbReference type="EnsemblMetazoa" id="MESCA003794-RA">
    <property type="protein sequence ID" value="MESCA003794-PA"/>
    <property type="gene ID" value="MESCA003794"/>
</dbReference>
<keyword evidence="4" id="KW-0067">ATP-binding</keyword>
<dbReference type="FunFam" id="1.10.1420.10:FF:000005">
    <property type="entry name" value="DNA mismatch repair protein"/>
    <property type="match status" value="1"/>
</dbReference>
<evidence type="ECO:0000256" key="5">
    <source>
        <dbReference type="ARBA" id="ARBA00023125"/>
    </source>
</evidence>